<comment type="caution">
    <text evidence="1">The sequence shown here is derived from an EMBL/GenBank/DDBJ whole genome shotgun (WGS) entry which is preliminary data.</text>
</comment>
<name>A0A454CMR8_VIBHA</name>
<reference evidence="1 2" key="1">
    <citation type="submission" date="2012-10" db="EMBL/GenBank/DDBJ databases">
        <title>Genome sequence of Vibrio Cholerae HENC-02.</title>
        <authorList>
            <person name="Eppinger M."/>
            <person name="Hasan N.A."/>
            <person name="Sengamalay N."/>
            <person name="Hine E."/>
            <person name="Su Q."/>
            <person name="Daugherty S.C."/>
            <person name="Young S."/>
            <person name="Sadzewicz L."/>
            <person name="Tallon L."/>
            <person name="Cebula T.A."/>
            <person name="Ravel J."/>
            <person name="Colwell R.R."/>
        </authorList>
    </citation>
    <scope>NUCLEOTIDE SEQUENCE [LARGE SCALE GENOMIC DNA]</scope>
    <source>
        <strain evidence="1 2">HENC-02</strain>
    </source>
</reference>
<proteinExistence type="predicted"/>
<dbReference type="EMBL" id="AJSR01002857">
    <property type="protein sequence ID" value="EKM25953.1"/>
    <property type="molecule type" value="Genomic_DNA"/>
</dbReference>
<sequence length="8" mass="894">YNQNDALG</sequence>
<organism evidence="1 2">
    <name type="scientific">Vibrio harveyi</name>
    <name type="common">Beneckea harveyi</name>
    <dbReference type="NCBI Taxonomy" id="669"/>
    <lineage>
        <taxon>Bacteria</taxon>
        <taxon>Pseudomonadati</taxon>
        <taxon>Pseudomonadota</taxon>
        <taxon>Gammaproteobacteria</taxon>
        <taxon>Vibrionales</taxon>
        <taxon>Vibrionaceae</taxon>
        <taxon>Vibrio</taxon>
    </lineage>
</organism>
<protein>
    <submittedName>
        <fullName evidence="1">Uncharacterized protein</fullName>
    </submittedName>
</protein>
<evidence type="ECO:0000313" key="1">
    <source>
        <dbReference type="EMBL" id="EKM25953.1"/>
    </source>
</evidence>
<gene>
    <name evidence="1" type="ORF">VCHENC02_0338B</name>
</gene>
<evidence type="ECO:0000313" key="2">
    <source>
        <dbReference type="Proteomes" id="UP000008367"/>
    </source>
</evidence>
<feature type="non-terminal residue" evidence="1">
    <location>
        <position position="1"/>
    </location>
</feature>
<accession>A0A454CMR8</accession>
<dbReference type="Proteomes" id="UP000008367">
    <property type="component" value="Unassembled WGS sequence"/>
</dbReference>